<gene>
    <name evidence="3" type="ORF">K444DRAFT_521702</name>
</gene>
<feature type="coiled-coil region" evidence="1">
    <location>
        <begin position="596"/>
        <end position="623"/>
    </location>
</feature>
<reference evidence="3 4" key="1">
    <citation type="submission" date="2016-04" db="EMBL/GenBank/DDBJ databases">
        <title>A degradative enzymes factory behind the ericoid mycorrhizal symbiosis.</title>
        <authorList>
            <consortium name="DOE Joint Genome Institute"/>
            <person name="Martino E."/>
            <person name="Morin E."/>
            <person name="Grelet G."/>
            <person name="Kuo A."/>
            <person name="Kohler A."/>
            <person name="Daghino S."/>
            <person name="Barry K."/>
            <person name="Choi C."/>
            <person name="Cichocki N."/>
            <person name="Clum A."/>
            <person name="Copeland A."/>
            <person name="Hainaut M."/>
            <person name="Haridas S."/>
            <person name="Labutti K."/>
            <person name="Lindquist E."/>
            <person name="Lipzen A."/>
            <person name="Khouja H.-R."/>
            <person name="Murat C."/>
            <person name="Ohm R."/>
            <person name="Olson A."/>
            <person name="Spatafora J."/>
            <person name="Veneault-Fourrey C."/>
            <person name="Henrissat B."/>
            <person name="Grigoriev I."/>
            <person name="Martin F."/>
            <person name="Perotto S."/>
        </authorList>
    </citation>
    <scope>NUCLEOTIDE SEQUENCE [LARGE SCALE GENOMIC DNA]</scope>
    <source>
        <strain evidence="3 4">E</strain>
    </source>
</reference>
<dbReference type="InParanoid" id="A0A2J6TLV3"/>
<dbReference type="PANTHER" id="PTHR42023:SF1">
    <property type="entry name" value="BHLH DOMAIN-CONTAINING PROTEIN"/>
    <property type="match status" value="1"/>
</dbReference>
<keyword evidence="4" id="KW-1185">Reference proteome</keyword>
<feature type="compositionally biased region" description="Polar residues" evidence="2">
    <location>
        <begin position="80"/>
        <end position="108"/>
    </location>
</feature>
<name>A0A2J6TLV3_9HELO</name>
<feature type="region of interest" description="Disordered" evidence="2">
    <location>
        <begin position="1"/>
        <end position="537"/>
    </location>
</feature>
<dbReference type="OrthoDB" id="4507572at2759"/>
<dbReference type="AlphaFoldDB" id="A0A2J6TLV3"/>
<dbReference type="Proteomes" id="UP000235371">
    <property type="component" value="Unassembled WGS sequence"/>
</dbReference>
<feature type="compositionally biased region" description="Polar residues" evidence="2">
    <location>
        <begin position="437"/>
        <end position="460"/>
    </location>
</feature>
<feature type="compositionally biased region" description="Basic and acidic residues" evidence="2">
    <location>
        <begin position="501"/>
        <end position="510"/>
    </location>
</feature>
<dbReference type="EMBL" id="KZ613774">
    <property type="protein sequence ID" value="PMD63989.1"/>
    <property type="molecule type" value="Genomic_DNA"/>
</dbReference>
<evidence type="ECO:0000313" key="3">
    <source>
        <dbReference type="EMBL" id="PMD63989.1"/>
    </source>
</evidence>
<sequence length="656" mass="72907">MWKRLNNPKGRQPTSPVHRSYDEKDSGSTGLGINRVQSPPGKGRPPPRPSRDDMPPRELPHLPFQEQPPPPPEHRDSKFRPTSSIYSQPSPNAITTRFSRNQYTSRQNPYPEEEVSPPSSPEFDGSMKKSSQFEPVSPIDEMPDVNRPNFSQNKPPSRQDGRPGSSSKGPSSNIPVLRREKRRNQVAAAAANLVTRNEVDDGPQGRGRQAVDPRWDPYSGEITTSEKGKPQSVKPGQFTALRPVHKETGIPLGNDTNVSSGPKAHTSFGDRVRRLKSNTTAPVEKPEWQGATRTGRAAIVSPVADQFNIPPLNIPRKSSKRAGSDLASPQSGSSTPVSVIRSGDGETSPASPNTTEHVDPTIRTVLTNSGRNSPRVTNSPITITPDPVAVNQSQATKTLARKQVPGPTEVTRQHTKQESTDSYEQQFRDNYKYNEVSIPSNDSSEPYQQPPSRFSVTTYAPSEAHDSPRPSTDTFDRPPMPTPPQNYSSFSSTAQQASSILDRKRPKVVESQKQNVSRKAIPPSSPVFISMSPPNTNKRSSNIAKTLPMTPDEAQSHDLVTSLQAQLDDLAHRRGNITKSIRQMTELMPTDSLVVTDEVRRKREMEKMKIERLKTEEADVRREEHDIGLRLHRAWKRRDKEAVYEPTGLWVRRVTG</sequence>
<feature type="compositionally biased region" description="Low complexity" evidence="2">
    <location>
        <begin position="488"/>
        <end position="499"/>
    </location>
</feature>
<feature type="compositionally biased region" description="Basic and acidic residues" evidence="2">
    <location>
        <begin position="49"/>
        <end position="60"/>
    </location>
</feature>
<dbReference type="STRING" id="1095630.A0A2J6TLV3"/>
<feature type="compositionally biased region" description="Low complexity" evidence="2">
    <location>
        <begin position="163"/>
        <end position="172"/>
    </location>
</feature>
<feature type="compositionally biased region" description="Polar residues" evidence="2">
    <location>
        <begin position="327"/>
        <end position="337"/>
    </location>
</feature>
<dbReference type="RefSeq" id="XP_024740893.1">
    <property type="nucleotide sequence ID" value="XM_024874146.1"/>
</dbReference>
<feature type="compositionally biased region" description="Polar residues" evidence="2">
    <location>
        <begin position="364"/>
        <end position="382"/>
    </location>
</feature>
<organism evidence="3 4">
    <name type="scientific">Hyaloscypha bicolor E</name>
    <dbReference type="NCBI Taxonomy" id="1095630"/>
    <lineage>
        <taxon>Eukaryota</taxon>
        <taxon>Fungi</taxon>
        <taxon>Dikarya</taxon>
        <taxon>Ascomycota</taxon>
        <taxon>Pezizomycotina</taxon>
        <taxon>Leotiomycetes</taxon>
        <taxon>Helotiales</taxon>
        <taxon>Hyaloscyphaceae</taxon>
        <taxon>Hyaloscypha</taxon>
        <taxon>Hyaloscypha bicolor</taxon>
    </lineage>
</organism>
<evidence type="ECO:0000256" key="1">
    <source>
        <dbReference type="SAM" id="Coils"/>
    </source>
</evidence>
<dbReference type="GeneID" id="36582226"/>
<evidence type="ECO:0000313" key="4">
    <source>
        <dbReference type="Proteomes" id="UP000235371"/>
    </source>
</evidence>
<evidence type="ECO:0000256" key="2">
    <source>
        <dbReference type="SAM" id="MobiDB-lite"/>
    </source>
</evidence>
<dbReference type="PANTHER" id="PTHR42023">
    <property type="entry name" value="BHLH DOMAIN-CONTAINING PROTEIN"/>
    <property type="match status" value="1"/>
</dbReference>
<protein>
    <submittedName>
        <fullName evidence="3">Uncharacterized protein</fullName>
    </submittedName>
</protein>
<accession>A0A2J6TLV3</accession>
<keyword evidence="1" id="KW-0175">Coiled coil</keyword>
<proteinExistence type="predicted"/>